<reference evidence="2" key="2">
    <citation type="journal article" date="2017" name="Nat. Plants">
        <title>The Aegilops tauschii genome reveals multiple impacts of transposons.</title>
        <authorList>
            <person name="Zhao G."/>
            <person name="Zou C."/>
            <person name="Li K."/>
            <person name="Wang K."/>
            <person name="Li T."/>
            <person name="Gao L."/>
            <person name="Zhang X."/>
            <person name="Wang H."/>
            <person name="Yang Z."/>
            <person name="Liu X."/>
            <person name="Jiang W."/>
            <person name="Mao L."/>
            <person name="Kong X."/>
            <person name="Jiao Y."/>
            <person name="Jia J."/>
        </authorList>
    </citation>
    <scope>NUCLEOTIDE SEQUENCE [LARGE SCALE GENOMIC DNA]</scope>
    <source>
        <strain evidence="2">cv. AL8/78</strain>
    </source>
</reference>
<evidence type="ECO:0000313" key="1">
    <source>
        <dbReference type="EnsemblPlants" id="AET5Gv21057400.22"/>
    </source>
</evidence>
<sequence>MGQSDGCRGSFLLGSCLCRVAQRLSDRLQNHFCLVLVFIFDRLHPVSYTLSAFPFLDSFNHILYLQSHI</sequence>
<organism evidence="1 2">
    <name type="scientific">Aegilops tauschii subsp. strangulata</name>
    <name type="common">Goatgrass</name>
    <dbReference type="NCBI Taxonomy" id="200361"/>
    <lineage>
        <taxon>Eukaryota</taxon>
        <taxon>Viridiplantae</taxon>
        <taxon>Streptophyta</taxon>
        <taxon>Embryophyta</taxon>
        <taxon>Tracheophyta</taxon>
        <taxon>Spermatophyta</taxon>
        <taxon>Magnoliopsida</taxon>
        <taxon>Liliopsida</taxon>
        <taxon>Poales</taxon>
        <taxon>Poaceae</taxon>
        <taxon>BOP clade</taxon>
        <taxon>Pooideae</taxon>
        <taxon>Triticodae</taxon>
        <taxon>Triticeae</taxon>
        <taxon>Triticinae</taxon>
        <taxon>Aegilops</taxon>
    </lineage>
</organism>
<protein>
    <submittedName>
        <fullName evidence="1">Uncharacterized protein</fullName>
    </submittedName>
</protein>
<reference evidence="2" key="1">
    <citation type="journal article" date="2014" name="Science">
        <title>Ancient hybridizations among the ancestral genomes of bread wheat.</title>
        <authorList>
            <consortium name="International Wheat Genome Sequencing Consortium,"/>
            <person name="Marcussen T."/>
            <person name="Sandve S.R."/>
            <person name="Heier L."/>
            <person name="Spannagl M."/>
            <person name="Pfeifer M."/>
            <person name="Jakobsen K.S."/>
            <person name="Wulff B.B."/>
            <person name="Steuernagel B."/>
            <person name="Mayer K.F."/>
            <person name="Olsen O.A."/>
        </authorList>
    </citation>
    <scope>NUCLEOTIDE SEQUENCE [LARGE SCALE GENOMIC DNA]</scope>
    <source>
        <strain evidence="2">cv. AL8/78</strain>
    </source>
</reference>
<reference evidence="1" key="3">
    <citation type="journal article" date="2017" name="Nature">
        <title>Genome sequence of the progenitor of the wheat D genome Aegilops tauschii.</title>
        <authorList>
            <person name="Luo M.C."/>
            <person name="Gu Y.Q."/>
            <person name="Puiu D."/>
            <person name="Wang H."/>
            <person name="Twardziok S.O."/>
            <person name="Deal K.R."/>
            <person name="Huo N."/>
            <person name="Zhu T."/>
            <person name="Wang L."/>
            <person name="Wang Y."/>
            <person name="McGuire P.E."/>
            <person name="Liu S."/>
            <person name="Long H."/>
            <person name="Ramasamy R.K."/>
            <person name="Rodriguez J.C."/>
            <person name="Van S.L."/>
            <person name="Yuan L."/>
            <person name="Wang Z."/>
            <person name="Xia Z."/>
            <person name="Xiao L."/>
            <person name="Anderson O.D."/>
            <person name="Ouyang S."/>
            <person name="Liang Y."/>
            <person name="Zimin A.V."/>
            <person name="Pertea G."/>
            <person name="Qi P."/>
            <person name="Bennetzen J.L."/>
            <person name="Dai X."/>
            <person name="Dawson M.W."/>
            <person name="Muller H.G."/>
            <person name="Kugler K."/>
            <person name="Rivarola-Duarte L."/>
            <person name="Spannagl M."/>
            <person name="Mayer K.F.X."/>
            <person name="Lu F.H."/>
            <person name="Bevan M.W."/>
            <person name="Leroy P."/>
            <person name="Li P."/>
            <person name="You F.M."/>
            <person name="Sun Q."/>
            <person name="Liu Z."/>
            <person name="Lyons E."/>
            <person name="Wicker T."/>
            <person name="Salzberg S.L."/>
            <person name="Devos K.M."/>
            <person name="Dvorak J."/>
        </authorList>
    </citation>
    <scope>NUCLEOTIDE SEQUENCE [LARGE SCALE GENOMIC DNA]</scope>
    <source>
        <strain evidence="1">cv. AL8/78</strain>
    </source>
</reference>
<dbReference type="Proteomes" id="UP000015105">
    <property type="component" value="Chromosome 5D"/>
</dbReference>
<dbReference type="Gramene" id="AET5Gv21057400.22">
    <property type="protein sequence ID" value="AET5Gv21057400.22"/>
    <property type="gene ID" value="AET5Gv21057400"/>
</dbReference>
<dbReference type="EnsemblPlants" id="AET5Gv21057400.22">
    <property type="protein sequence ID" value="AET5Gv21057400.22"/>
    <property type="gene ID" value="AET5Gv21057400"/>
</dbReference>
<dbReference type="AlphaFoldDB" id="A0A453M5U8"/>
<accession>A0A453M5U8</accession>
<keyword evidence="2" id="KW-1185">Reference proteome</keyword>
<proteinExistence type="predicted"/>
<reference evidence="1" key="4">
    <citation type="submission" date="2019-03" db="UniProtKB">
        <authorList>
            <consortium name="EnsemblPlants"/>
        </authorList>
    </citation>
    <scope>IDENTIFICATION</scope>
</reference>
<name>A0A453M5U8_AEGTS</name>
<evidence type="ECO:0000313" key="2">
    <source>
        <dbReference type="Proteomes" id="UP000015105"/>
    </source>
</evidence>
<reference evidence="1" key="5">
    <citation type="journal article" date="2021" name="G3 (Bethesda)">
        <title>Aegilops tauschii genome assembly Aet v5.0 features greater sequence contiguity and improved annotation.</title>
        <authorList>
            <person name="Wang L."/>
            <person name="Zhu T."/>
            <person name="Rodriguez J.C."/>
            <person name="Deal K.R."/>
            <person name="Dubcovsky J."/>
            <person name="McGuire P.E."/>
            <person name="Lux T."/>
            <person name="Spannagl M."/>
            <person name="Mayer K.F.X."/>
            <person name="Baldrich P."/>
            <person name="Meyers B.C."/>
            <person name="Huo N."/>
            <person name="Gu Y.Q."/>
            <person name="Zhou H."/>
            <person name="Devos K.M."/>
            <person name="Bennetzen J.L."/>
            <person name="Unver T."/>
            <person name="Budak H."/>
            <person name="Gulick P.J."/>
            <person name="Galiba G."/>
            <person name="Kalapos B."/>
            <person name="Nelson D.R."/>
            <person name="Li P."/>
            <person name="You F.M."/>
            <person name="Luo M.C."/>
            <person name="Dvorak J."/>
        </authorList>
    </citation>
    <scope>NUCLEOTIDE SEQUENCE [LARGE SCALE GENOMIC DNA]</scope>
    <source>
        <strain evidence="1">cv. AL8/78</strain>
    </source>
</reference>